<protein>
    <submittedName>
        <fullName evidence="7">Terminase</fullName>
    </submittedName>
</protein>
<evidence type="ECO:0000256" key="3">
    <source>
        <dbReference type="ARBA" id="ARBA00022840"/>
    </source>
</evidence>
<dbReference type="Pfam" id="PF03237">
    <property type="entry name" value="Terminase_6N"/>
    <property type="match status" value="1"/>
</dbReference>
<dbReference type="Proteomes" id="UP000279330">
    <property type="component" value="Segment"/>
</dbReference>
<proteinExistence type="predicted"/>
<keyword evidence="1" id="KW-1188">Viral release from host cell</keyword>
<organism evidence="7 8">
    <name type="scientific">Microbacterium phage OneinaGillian</name>
    <dbReference type="NCBI Taxonomy" id="2301604"/>
    <lineage>
        <taxon>Viruses</taxon>
        <taxon>Duplodnaviria</taxon>
        <taxon>Heunggongvirae</taxon>
        <taxon>Uroviricota</taxon>
        <taxon>Caudoviricetes</taxon>
        <taxon>Gillianvirus</taxon>
        <taxon>Gillianvirus oneinagillian</taxon>
    </lineage>
</organism>
<dbReference type="Pfam" id="PF17289">
    <property type="entry name" value="Terminase_6C"/>
    <property type="match status" value="1"/>
</dbReference>
<evidence type="ECO:0000256" key="5">
    <source>
        <dbReference type="SAM" id="MobiDB-lite"/>
    </source>
</evidence>
<feature type="region of interest" description="Disordered" evidence="5">
    <location>
        <begin position="467"/>
        <end position="487"/>
    </location>
</feature>
<feature type="domain" description="Terminase large subunit gp17-like C-terminal" evidence="6">
    <location>
        <begin position="299"/>
        <end position="448"/>
    </location>
</feature>
<dbReference type="Gene3D" id="3.40.50.300">
    <property type="entry name" value="P-loop containing nucleotide triphosphate hydrolases"/>
    <property type="match status" value="1"/>
</dbReference>
<sequence>MSNIALDEDSVALLRRIDQLPEKDKAELMARLQRKTGADRQVWYCRRGRSCDGEAHEGAPYKHARGDQWPPMGSDWDIWFYMSGRGVGKTRAGSNWTRQVSKRTGRVALVGRRGTDVRQTMIEGDSGLIRACELAGETWEWKPALKEFTFENGAKAFGFSAEEPESLRGPEHGAAWLDEPCHMDLIEEVWSNLNLGLRQPGLPGGAKILLTSSPLPIPWTKERIKEEGTVLVQVPTSVNLHNLDEGYKRRVVDPLRGTRKGRQELDAILLEDVEGALWEATWHQRKLFTREECERVVVSVDPAGSDKKTADQTGIVVAGRISEDEYGVFEDVTDHYTPAGWAMKAIEMYEKYDADAIVLERYGGDSATTILRNTRYKGRKFKGKVVAVNARVGKKTRAEPISGLYEQMHVWHLTGADLAELEQQQLTWVPAIAKDSPDRVDALVWALTDLSKQQRAAASVGVAQGTLRAAPQNHSPGSNYARKNWNR</sequence>
<accession>A0A385UJA4</accession>
<reference evidence="7 8" key="1">
    <citation type="submission" date="2018-08" db="EMBL/GenBank/DDBJ databases">
        <authorList>
            <person name="Miller G.E."/>
            <person name="Abrahams R."/>
            <person name="Bazan D.C."/>
            <person name="Beglau B.C."/>
            <person name="Blaylock E.C."/>
            <person name="Choi J.D."/>
            <person name="Grewal S.K."/>
            <person name="Hernandez E.V."/>
            <person name="Kim D.J."/>
            <person name="Kim K."/>
            <person name="Lee Y."/>
            <person name="Linde M.K."/>
            <person name="Lopez M.B."/>
            <person name="Pangalila E."/>
            <person name="Parker M.A."/>
            <person name="Specht R.C."/>
            <person name="Teng M.C."/>
            <person name="Toledo B."/>
            <person name="Tran S."/>
            <person name="Yu H."/>
            <person name="Kalaj N."/>
            <person name="Muthiah A.S."/>
            <person name="Dean N.S."/>
            <person name="Diaz A."/>
            <person name="Garlena R.A."/>
            <person name="Russell D.A."/>
            <person name="Pope W.H."/>
            <person name="Jacobs-Sera D."/>
            <person name="Hatfull G.F."/>
        </authorList>
    </citation>
    <scope>NUCLEOTIDE SEQUENCE [LARGE SCALE GENOMIC DNA]</scope>
</reference>
<evidence type="ECO:0000259" key="6">
    <source>
        <dbReference type="Pfam" id="PF17289"/>
    </source>
</evidence>
<evidence type="ECO:0000313" key="7">
    <source>
        <dbReference type="EMBL" id="AYB70129.1"/>
    </source>
</evidence>
<dbReference type="GO" id="GO:0005524">
    <property type="term" value="F:ATP binding"/>
    <property type="evidence" value="ECO:0007669"/>
    <property type="project" value="UniProtKB-KW"/>
</dbReference>
<dbReference type="KEGG" id="vg:55003694"/>
<dbReference type="GeneID" id="55003694"/>
<dbReference type="InterPro" id="IPR027417">
    <property type="entry name" value="P-loop_NTPase"/>
</dbReference>
<keyword evidence="2" id="KW-0547">Nucleotide-binding</keyword>
<evidence type="ECO:0000256" key="2">
    <source>
        <dbReference type="ARBA" id="ARBA00022741"/>
    </source>
</evidence>
<dbReference type="InterPro" id="IPR035421">
    <property type="entry name" value="Terminase_6C"/>
</dbReference>
<evidence type="ECO:0000256" key="4">
    <source>
        <dbReference type="ARBA" id="ARBA00023219"/>
    </source>
</evidence>
<keyword evidence="8" id="KW-1185">Reference proteome</keyword>
<name>A0A385UJA4_9CAUD</name>
<evidence type="ECO:0000256" key="1">
    <source>
        <dbReference type="ARBA" id="ARBA00022612"/>
    </source>
</evidence>
<dbReference type="EMBL" id="MH727556">
    <property type="protein sequence ID" value="AYB70129.1"/>
    <property type="molecule type" value="Genomic_DNA"/>
</dbReference>
<dbReference type="RefSeq" id="YP_009812625.1">
    <property type="nucleotide sequence ID" value="NC_048068.1"/>
</dbReference>
<keyword evidence="3" id="KW-0067">ATP-binding</keyword>
<keyword evidence="4" id="KW-0231">Viral genome packaging</keyword>
<gene>
    <name evidence="7" type="primary">19</name>
    <name evidence="7" type="ORF">SEA_ONEIAGILLIAN_19</name>
</gene>
<evidence type="ECO:0000313" key="8">
    <source>
        <dbReference type="Proteomes" id="UP000279330"/>
    </source>
</evidence>